<organism evidence="1 2">
    <name type="scientific">Candidatus Nanopelagicus hibericus</name>
    <dbReference type="NCBI Taxonomy" id="1884915"/>
    <lineage>
        <taxon>Bacteria</taxon>
        <taxon>Bacillati</taxon>
        <taxon>Actinomycetota</taxon>
        <taxon>Actinomycetes</taxon>
        <taxon>Candidatus Nanopelagicales</taxon>
        <taxon>Candidatus Nanopelagicaceae</taxon>
        <taxon>Candidatus Nanopelagicus</taxon>
    </lineage>
</organism>
<name>A0A249K8C9_9ACTN</name>
<sequence>MSEASKVNLNLVTAISSSDQEEKVAALLFSQGCNIIYRALNLSLLSKFLPTSQLNLTIVYSKDFCEVGELNSIISKYKQHRFIALDEKNEQTELMNALSQINRPPLIHAIEKLVNLTTVIGSPGAPGVSTIANQIAAQVSATIISASHQNLRPPAKSKVVGIQAPELSRHLSTVKEGAIVIDGGAVLFLTQTLADRRMNSHWLSESVACASKLIYVTKADENGILYLAQFLKDFQKVINPPPIIFLLNQQRFDRIGRVIQGKFLELVSSWPNIQIPFDHAAQLSVGSTVSKYSFWRSTAFSKQIDKIGKQLI</sequence>
<accession>A0A249K8C9</accession>
<protein>
    <submittedName>
        <fullName evidence="1">Uncharacterized protein</fullName>
    </submittedName>
</protein>
<reference evidence="1 2" key="1">
    <citation type="submission" date="2016-07" db="EMBL/GenBank/DDBJ databases">
        <title>High microdiversification within the ubiquitous acI lineage of Actinobacteria.</title>
        <authorList>
            <person name="Neuenschwander S.M."/>
            <person name="Salcher M."/>
            <person name="Ghai R."/>
            <person name="Pernthaler J."/>
        </authorList>
    </citation>
    <scope>NUCLEOTIDE SEQUENCE [LARGE SCALE GENOMIC DNA]</scope>
    <source>
        <strain evidence="1">MMS-21-160</strain>
    </source>
</reference>
<evidence type="ECO:0000313" key="1">
    <source>
        <dbReference type="EMBL" id="ASY12986.1"/>
    </source>
</evidence>
<dbReference type="RefSeq" id="WP_095672066.1">
    <property type="nucleotide sequence ID" value="NZ_CP016771.1"/>
</dbReference>
<evidence type="ECO:0000313" key="2">
    <source>
        <dbReference type="Proteomes" id="UP000217171"/>
    </source>
</evidence>
<dbReference type="KEGG" id="nhi:B1s21160_01210"/>
<dbReference type="OrthoDB" id="5182606at2"/>
<dbReference type="EMBL" id="CP016771">
    <property type="protein sequence ID" value="ASY12986.1"/>
    <property type="molecule type" value="Genomic_DNA"/>
</dbReference>
<keyword evidence="2" id="KW-1185">Reference proteome</keyword>
<proteinExistence type="predicted"/>
<dbReference type="Proteomes" id="UP000217171">
    <property type="component" value="Chromosome"/>
</dbReference>
<gene>
    <name evidence="1" type="ORF">B1s21160_01210</name>
</gene>
<dbReference type="AlphaFoldDB" id="A0A249K8C9"/>